<protein>
    <submittedName>
        <fullName evidence="13">C-type cytochrome biogenesis protein CcmF</fullName>
    </submittedName>
</protein>
<dbReference type="NCBIfam" id="NF007691">
    <property type="entry name" value="PRK10369.1"/>
    <property type="match status" value="1"/>
</dbReference>
<dbReference type="PANTHER" id="PTHR43653:SF1">
    <property type="entry name" value="CYTOCHROME C-TYPE BIOGENESIS PROTEIN CCMF"/>
    <property type="match status" value="1"/>
</dbReference>
<keyword evidence="14" id="KW-1185">Reference proteome</keyword>
<dbReference type="NCBIfam" id="TIGR00353">
    <property type="entry name" value="nrfE"/>
    <property type="match status" value="1"/>
</dbReference>
<feature type="transmembrane region" description="Helical" evidence="10">
    <location>
        <begin position="175"/>
        <end position="195"/>
    </location>
</feature>
<comment type="function">
    <text evidence="9">Required for the biogenesis of c-type cytochromes. Possible subunit of a heme lyase.</text>
</comment>
<dbReference type="InterPro" id="IPR003567">
    <property type="entry name" value="Cyt_c_biogenesis"/>
</dbReference>
<feature type="transmembrane region" description="Helical" evidence="10">
    <location>
        <begin position="352"/>
        <end position="374"/>
    </location>
</feature>
<evidence type="ECO:0000313" key="13">
    <source>
        <dbReference type="EMBL" id="GGO08487.1"/>
    </source>
</evidence>
<keyword evidence="7 10" id="KW-1133">Transmembrane helix</keyword>
<evidence type="ECO:0000256" key="1">
    <source>
        <dbReference type="ARBA" id="ARBA00004429"/>
    </source>
</evidence>
<feature type="transmembrane region" description="Helical" evidence="10">
    <location>
        <begin position="249"/>
        <end position="265"/>
    </location>
</feature>
<comment type="subcellular location">
    <subcellularLocation>
        <location evidence="1">Cell inner membrane</location>
        <topology evidence="1">Multi-pass membrane protein</topology>
    </subcellularLocation>
</comment>
<evidence type="ECO:0000256" key="9">
    <source>
        <dbReference type="ARBA" id="ARBA00037230"/>
    </source>
</evidence>
<name>A0ABQ2LAB1_9PROT</name>
<feature type="domain" description="Cytochrome c-type biogenesis protein CcmF C-terminal" evidence="12">
    <location>
        <begin position="315"/>
        <end position="640"/>
    </location>
</feature>
<evidence type="ECO:0000256" key="5">
    <source>
        <dbReference type="ARBA" id="ARBA00022692"/>
    </source>
</evidence>
<feature type="transmembrane region" description="Helical" evidence="10">
    <location>
        <begin position="618"/>
        <end position="638"/>
    </location>
</feature>
<dbReference type="Pfam" id="PF16327">
    <property type="entry name" value="CcmF_C"/>
    <property type="match status" value="1"/>
</dbReference>
<dbReference type="PRINTS" id="PR01410">
    <property type="entry name" value="CCBIOGENESIS"/>
</dbReference>
<feature type="transmembrane region" description="Helical" evidence="10">
    <location>
        <begin position="96"/>
        <end position="113"/>
    </location>
</feature>
<feature type="transmembrane region" description="Helical" evidence="10">
    <location>
        <begin position="489"/>
        <end position="512"/>
    </location>
</feature>
<feature type="transmembrane region" description="Helical" evidence="10">
    <location>
        <begin position="274"/>
        <end position="292"/>
    </location>
</feature>
<organism evidence="13 14">
    <name type="scientific">Iodidimonas muriae</name>
    <dbReference type="NCBI Taxonomy" id="261467"/>
    <lineage>
        <taxon>Bacteria</taxon>
        <taxon>Pseudomonadati</taxon>
        <taxon>Pseudomonadota</taxon>
        <taxon>Alphaproteobacteria</taxon>
        <taxon>Iodidimonadales</taxon>
        <taxon>Iodidimonadaceae</taxon>
        <taxon>Iodidimonas</taxon>
    </lineage>
</organism>
<dbReference type="InterPro" id="IPR003568">
    <property type="entry name" value="Cyt_c_biogenesis_CcmF"/>
</dbReference>
<sequence length="664" mass="71712">MIPEIGHFALILALLLGVIAATVPLYGAARTNGRLIALSGPLMLGQFLFVAIAFAALMHAYLISDFSVLNVAENSHSLKPVLYKISGVWGNHEGSLVLWVLILTLFGSLVALFGRALPPSFRARVLAVQAMIAVAFLLFMLFTSNPFERLLPAPLEGRGLNPLLQDPGLAFHPPLLYLGYVGLSVAFSFAVAALIEGRLGPVWARWVRPWVLLAWMALSAGIALGSWWAYYELGWGGWWFWDPVENASFMPWLAATALLHSAIVMEKRDALKRWTVLLAILSFSMSLLGTFLVRSGVLTSVHAFAVDPERGVFILILLGVSIGGSLALYAWRAQALEPGGLFAPISREGALVLNNVLLSIAAAVVFVGTLYPLFLDTLTGAKVSVGPPFFEISFVPLMSLLLVALGFGPLLAWKRGNLSRAAKLLWPAITTAFIAVLLAWIIWGAGPVMAFAGFGLAGWLLGAIAVDMAQKAQIGRTPFAKALRRLFGLPRGVWGMWLAHLGLGFLVFGITASESWTVEKLVLLAPGDTVAVGAYDMTFQGVEPVAGPNYTAVRGQFSVQKNGAFLTDLYPEQRSFSSPPMETTEAAIYPLIGGDLYAVVGDPDGDGRWSARLYFKPLISWIWLGVCLMVLGGAFSLSDRRLRVGAPKRKAKSLPQKPLMDPAE</sequence>
<dbReference type="EMBL" id="BMOV01000002">
    <property type="protein sequence ID" value="GGO08487.1"/>
    <property type="molecule type" value="Genomic_DNA"/>
</dbReference>
<feature type="transmembrane region" description="Helical" evidence="10">
    <location>
        <begin position="394"/>
        <end position="412"/>
    </location>
</feature>
<evidence type="ECO:0000256" key="8">
    <source>
        <dbReference type="ARBA" id="ARBA00023136"/>
    </source>
</evidence>
<feature type="transmembrane region" description="Helical" evidence="10">
    <location>
        <begin position="6"/>
        <end position="29"/>
    </location>
</feature>
<keyword evidence="6" id="KW-0201">Cytochrome c-type biogenesis</keyword>
<dbReference type="InterPro" id="IPR002541">
    <property type="entry name" value="Cyt_c_assembly"/>
</dbReference>
<evidence type="ECO:0000256" key="10">
    <source>
        <dbReference type="SAM" id="Phobius"/>
    </source>
</evidence>
<evidence type="ECO:0000256" key="7">
    <source>
        <dbReference type="ARBA" id="ARBA00022989"/>
    </source>
</evidence>
<evidence type="ECO:0000256" key="3">
    <source>
        <dbReference type="ARBA" id="ARBA00022475"/>
    </source>
</evidence>
<evidence type="ECO:0000259" key="12">
    <source>
        <dbReference type="Pfam" id="PF16327"/>
    </source>
</evidence>
<evidence type="ECO:0000313" key="14">
    <source>
        <dbReference type="Proteomes" id="UP000602381"/>
    </source>
</evidence>
<evidence type="ECO:0000256" key="6">
    <source>
        <dbReference type="ARBA" id="ARBA00022748"/>
    </source>
</evidence>
<evidence type="ECO:0000256" key="4">
    <source>
        <dbReference type="ARBA" id="ARBA00022519"/>
    </source>
</evidence>
<proteinExistence type="inferred from homology"/>
<evidence type="ECO:0000256" key="2">
    <source>
        <dbReference type="ARBA" id="ARBA00009186"/>
    </source>
</evidence>
<keyword evidence="3" id="KW-1003">Cell membrane</keyword>
<feature type="transmembrane region" description="Helical" evidence="10">
    <location>
        <begin position="312"/>
        <end position="331"/>
    </location>
</feature>
<dbReference type="Proteomes" id="UP000602381">
    <property type="component" value="Unassembled WGS sequence"/>
</dbReference>
<gene>
    <name evidence="13" type="primary">cycK</name>
    <name evidence="13" type="ORF">GCM10007972_08900</name>
</gene>
<keyword evidence="4" id="KW-0997">Cell inner membrane</keyword>
<feature type="transmembrane region" description="Helical" evidence="10">
    <location>
        <begin position="207"/>
        <end position="229"/>
    </location>
</feature>
<feature type="domain" description="Cytochrome c assembly protein" evidence="11">
    <location>
        <begin position="89"/>
        <end position="295"/>
    </location>
</feature>
<keyword evidence="8 10" id="KW-0472">Membrane</keyword>
<feature type="transmembrane region" description="Helical" evidence="10">
    <location>
        <begin position="125"/>
        <end position="142"/>
    </location>
</feature>
<comment type="caution">
    <text evidence="13">The sequence shown here is derived from an EMBL/GenBank/DDBJ whole genome shotgun (WGS) entry which is preliminary data.</text>
</comment>
<evidence type="ECO:0000259" key="11">
    <source>
        <dbReference type="Pfam" id="PF01578"/>
    </source>
</evidence>
<feature type="transmembrane region" description="Helical" evidence="10">
    <location>
        <begin position="449"/>
        <end position="469"/>
    </location>
</feature>
<dbReference type="RefSeq" id="WP_150004433.1">
    <property type="nucleotide sequence ID" value="NZ_BMOV01000002.1"/>
</dbReference>
<feature type="transmembrane region" description="Helical" evidence="10">
    <location>
        <begin position="41"/>
        <end position="63"/>
    </location>
</feature>
<keyword evidence="5 10" id="KW-0812">Transmembrane</keyword>
<reference evidence="14" key="1">
    <citation type="journal article" date="2019" name="Int. J. Syst. Evol. Microbiol.">
        <title>The Global Catalogue of Microorganisms (GCM) 10K type strain sequencing project: providing services to taxonomists for standard genome sequencing and annotation.</title>
        <authorList>
            <consortium name="The Broad Institute Genomics Platform"/>
            <consortium name="The Broad Institute Genome Sequencing Center for Infectious Disease"/>
            <person name="Wu L."/>
            <person name="Ma J."/>
        </authorList>
    </citation>
    <scope>NUCLEOTIDE SEQUENCE [LARGE SCALE GENOMIC DNA]</scope>
    <source>
        <strain evidence="14">JCM 17843</strain>
    </source>
</reference>
<comment type="similarity">
    <text evidence="2">Belongs to the CcmF/CycK/Ccl1/NrfE/CcsA family.</text>
</comment>
<dbReference type="PANTHER" id="PTHR43653">
    <property type="entry name" value="CYTOCHROME C ASSEMBLY PROTEIN-RELATED"/>
    <property type="match status" value="1"/>
</dbReference>
<dbReference type="Pfam" id="PF01578">
    <property type="entry name" value="Cytochrom_C_asm"/>
    <property type="match status" value="1"/>
</dbReference>
<dbReference type="PRINTS" id="PR01411">
    <property type="entry name" value="CCMFBIOGNSIS"/>
</dbReference>
<dbReference type="InterPro" id="IPR032523">
    <property type="entry name" value="CcmF_C"/>
</dbReference>
<accession>A0ABQ2LAB1</accession>
<feature type="transmembrane region" description="Helical" evidence="10">
    <location>
        <begin position="424"/>
        <end position="443"/>
    </location>
</feature>